<feature type="compositionally biased region" description="Polar residues" evidence="1">
    <location>
        <begin position="69"/>
        <end position="78"/>
    </location>
</feature>
<feature type="compositionally biased region" description="Basic and acidic residues" evidence="1">
    <location>
        <begin position="395"/>
        <end position="409"/>
    </location>
</feature>
<feature type="domain" description="Aftiphilin clathrin-binding box" evidence="2">
    <location>
        <begin position="586"/>
        <end position="635"/>
    </location>
</feature>
<feature type="compositionally biased region" description="Acidic residues" evidence="1">
    <location>
        <begin position="20"/>
        <end position="29"/>
    </location>
</feature>
<dbReference type="InterPro" id="IPR029205">
    <property type="entry name" value="Clathrin-bd"/>
</dbReference>
<feature type="region of interest" description="Disordered" evidence="1">
    <location>
        <begin position="716"/>
        <end position="737"/>
    </location>
</feature>
<feature type="compositionally biased region" description="Basic and acidic residues" evidence="1">
    <location>
        <begin position="250"/>
        <end position="285"/>
    </location>
</feature>
<dbReference type="GO" id="GO:0030121">
    <property type="term" value="C:AP-1 adaptor complex"/>
    <property type="evidence" value="ECO:0007669"/>
    <property type="project" value="TreeGrafter"/>
</dbReference>
<feature type="compositionally biased region" description="Polar residues" evidence="1">
    <location>
        <begin position="155"/>
        <end position="181"/>
    </location>
</feature>
<dbReference type="GeneID" id="110976731"/>
<feature type="region of interest" description="Disordered" evidence="1">
    <location>
        <begin position="563"/>
        <end position="584"/>
    </location>
</feature>
<gene>
    <name evidence="4" type="primary">LOC110976731</name>
</gene>
<keyword evidence="3" id="KW-1185">Reference proteome</keyword>
<dbReference type="PANTHER" id="PTHR16156">
    <property type="entry name" value="AFTIPHILIN A-RELATED"/>
    <property type="match status" value="1"/>
</dbReference>
<evidence type="ECO:0000313" key="3">
    <source>
        <dbReference type="Proteomes" id="UP000694845"/>
    </source>
</evidence>
<feature type="compositionally biased region" description="Polar residues" evidence="1">
    <location>
        <begin position="286"/>
        <end position="298"/>
    </location>
</feature>
<accession>A0A8B7Y104</accession>
<feature type="region of interest" description="Disordered" evidence="1">
    <location>
        <begin position="645"/>
        <end position="691"/>
    </location>
</feature>
<feature type="compositionally biased region" description="Basic and acidic residues" evidence="1">
    <location>
        <begin position="182"/>
        <end position="198"/>
    </location>
</feature>
<dbReference type="Proteomes" id="UP000694845">
    <property type="component" value="Unplaced"/>
</dbReference>
<dbReference type="GO" id="GO:0032588">
    <property type="term" value="C:trans-Golgi network membrane"/>
    <property type="evidence" value="ECO:0007669"/>
    <property type="project" value="InterPro"/>
</dbReference>
<feature type="compositionally biased region" description="Polar residues" evidence="1">
    <location>
        <begin position="324"/>
        <end position="337"/>
    </location>
</feature>
<dbReference type="RefSeq" id="XP_022085965.1">
    <property type="nucleotide sequence ID" value="XM_022230273.1"/>
</dbReference>
<sequence>MATPKTFIPMVSASPPPLDGFDDDEDDDFGSFASAGFSPEKAKPVAPSDTHFFPIKEDPQDDDQEFGSFATSDSSSRTELSHKNAENVVDTNDENLKFGSFPVSRTQSASLVKEESNSNFTSFHGFTNGADSNENDSSWGDFTNSSHLQIDVIGDNSSESESQHLPSIHLQSSSSQDPASQETRENHEATDDLNRNSERTNSSNSYSDDAGMDFPSPFTSDSPSQDTDSSDFQSFRSAKTEGSNVPCKRKTAELSDSRTVDFKSHLEELPKPNSRENLRGEHFNTELKNGSESLQTGEVKNLSEDEFGDFSSVSAQEEQIRNVAPSQTSNLSHQSLASECAKSDLERQDSQYSVEHGSKASDTLNDDWGNFDSMPASTTEPTMKETEIHSQVTPHKGDNNDFNDFKSFGERPLSSAKKPINSTSPAHKDGSFDGFGTFHTSSSTIQETEPTYLNLAPPRQVSPPSASTLEEDDFGDFGTFQEGSTKQAGPPVVGKFHVVSGSQEDVPSDFSSAFGAVSASSSQAHGSKVDRVFKTCFPSNGSPLAASLVVDLLIDIVVKGQQETEDNTPMSDSGKRDASRRNEQGNVWNCLRDLERTNALGYQWAKSGNSKQLLGSLGVDSRNILASKKAGMPIFAPNLGMLMPSKPGEKQEKPAVMGSGGAVEDNPEGEQGSTPAGTPEDAVPKVEFDWSNSGLTNPLDANGLNLDIFSKEGSTSANHFVSKPKHKSAPPLDPEILKLEKSGPAQPLPVQKAHKPLDAILKSSATSMVQQRSQREAGLSSEAHRVLDGLPSLSFMHAKVLMFPMRPLEGGTTTGGAPSQGSLL</sequence>
<dbReference type="Pfam" id="PF15045">
    <property type="entry name" value="Clathrin_bdg"/>
    <property type="match status" value="1"/>
</dbReference>
<dbReference type="GO" id="GO:0030276">
    <property type="term" value="F:clathrin binding"/>
    <property type="evidence" value="ECO:0007669"/>
    <property type="project" value="InterPro"/>
</dbReference>
<name>A0A8B7Y104_ACAPL</name>
<dbReference type="PANTHER" id="PTHR16156:SF10">
    <property type="entry name" value="AFTIPHILIN-RELATED"/>
    <property type="match status" value="1"/>
</dbReference>
<feature type="compositionally biased region" description="Low complexity" evidence="1">
    <location>
        <begin position="199"/>
        <end position="235"/>
    </location>
</feature>
<feature type="compositionally biased region" description="Polar residues" evidence="1">
    <location>
        <begin position="117"/>
        <end position="148"/>
    </location>
</feature>
<evidence type="ECO:0000313" key="4">
    <source>
        <dbReference type="RefSeq" id="XP_022085965.1"/>
    </source>
</evidence>
<dbReference type="OrthoDB" id="10068589at2759"/>
<protein>
    <submittedName>
        <fullName evidence="4">Aftiphilin-like isoform X1</fullName>
    </submittedName>
</protein>
<evidence type="ECO:0000256" key="1">
    <source>
        <dbReference type="SAM" id="MobiDB-lite"/>
    </source>
</evidence>
<evidence type="ECO:0000259" key="2">
    <source>
        <dbReference type="Pfam" id="PF15045"/>
    </source>
</evidence>
<organism evidence="3 4">
    <name type="scientific">Acanthaster planci</name>
    <name type="common">Crown-of-thorns starfish</name>
    <dbReference type="NCBI Taxonomy" id="133434"/>
    <lineage>
        <taxon>Eukaryota</taxon>
        <taxon>Metazoa</taxon>
        <taxon>Echinodermata</taxon>
        <taxon>Eleutherozoa</taxon>
        <taxon>Asterozoa</taxon>
        <taxon>Asteroidea</taxon>
        <taxon>Valvatacea</taxon>
        <taxon>Valvatida</taxon>
        <taxon>Acanthasteridae</taxon>
        <taxon>Acanthaster</taxon>
    </lineage>
</organism>
<reference evidence="4" key="1">
    <citation type="submission" date="2025-08" db="UniProtKB">
        <authorList>
            <consortium name="RefSeq"/>
        </authorList>
    </citation>
    <scope>IDENTIFICATION</scope>
</reference>
<feature type="region of interest" description="Disordered" evidence="1">
    <location>
        <begin position="1"/>
        <end position="441"/>
    </location>
</feature>
<dbReference type="InterPro" id="IPR046359">
    <property type="entry name" value="Aftin-like"/>
</dbReference>
<proteinExistence type="predicted"/>
<feature type="compositionally biased region" description="Basic and acidic residues" evidence="1">
    <location>
        <begin position="573"/>
        <end position="583"/>
    </location>
</feature>
<dbReference type="AlphaFoldDB" id="A0A8B7Y104"/>
<dbReference type="KEGG" id="aplc:110976731"/>